<sequence>MRRLLALFLLLGLSLAQVRFLPAPGLEGAPGAYLTFSLRVEGKGEARFRLEAPAGWQVLSPERVALLEGKAATLSYTLRVPPLPAGTEGKAVVRAFQGEKEVARTEVALRVLARTEIALAAPANLQAEPDGPFDFHAYVTNRSNRAEEILLEAEAAMAQVRLEPASLRLAPGETQAVRVLVQTEGRLSTGYRFYLKLRATPKGQAAARKEAGVIVLFRDLLAARGQGKDPELTLGLGLALNLGASLENGVLQGSLGYRIAPSLSGALSDHVSASATPSPLSGDLQDPLRLPQSLTLSLKGEGWEARAQGGRERLGLAGSFRLEPVRLSAEGSYQGAALSLRASAVSLDPALDLQGSLGTQVGNAGRQEALSLRYRRPLEAGLSLGLGADLTGQQGEGYALTLGLQQSLTWQSQALELVQSYAGLPFAGLHTLGLAGGTRSLYPLGLRGSTSLALGTDGLWQNRLTLYYQPAAGAFLRLTGSYRQQGGSRGYGLAPGLSVSFGEPGLYTGSLGLGYGLERTLAGDFPERDRYEGTLSLRAGAFGLTGNLRYVRQATPLLEGSLTLQQALPGGSLEGRYQVKRGTDQDLTLYGASWNWIWTGDLQSRLFYEYRVEEATTQRLGLALYRRNFLEPGLALGASYTLAFQEGGLRHGFGLTLAYAQALTFTTPKEVVDLFGGRKGGEVVGQAFRDANLNARLDPGEAPLAGLRVCMGSACETTDAEGRYRLLAPAGEGRLRFPNLPATLALAGEETLEVRLNARQEKPLPFAPATSLTVAVEDTGTGAGLAYAGVCAQGPVTRCTRADVDGKAVLGGLFAGSYRIYPDARFLPEGYREAEAREVQVALTGNPGPVRIAVSPPRREVEVTYTAGRLSLVAATDPSTPLSGAEVEVKALVQGKAKEVWLELPTGPVPLLPREGNLYAARLRLFLPPGFHTLTIRAQGEEEAEAPLFLQVVAGPLYSPEALEGPKVRLALRFRAKEVALRGETRSFALKSEDGYTWTGEVALSPGRHTLWVLADGETLGPVDLSLPSESASQ</sequence>
<evidence type="ECO:0000313" key="1">
    <source>
        <dbReference type="EMBL" id="VCU54035.1"/>
    </source>
</evidence>
<reference evidence="1 2" key="1">
    <citation type="submission" date="2018-10" db="EMBL/GenBank/DDBJ databases">
        <authorList>
            <person name="Peiro R."/>
            <person name="Begona"/>
            <person name="Cbmso G."/>
            <person name="Lopez M."/>
            <person name="Gonzalez S."/>
            <person name="Sacristan E."/>
            <person name="Castillo E."/>
        </authorList>
    </citation>
    <scope>NUCLEOTIDE SEQUENCE [LARGE SCALE GENOMIC DNA]</scope>
    <source>
        <strain evidence="1">TTHNAR1</strain>
    </source>
</reference>
<protein>
    <submittedName>
        <fullName evidence="1">Uncharacterized protein</fullName>
    </submittedName>
</protein>
<accession>A0A3P4ASA1</accession>
<dbReference type="AlphaFoldDB" id="A0A3P4ASA1"/>
<gene>
    <name evidence="1" type="ORF">TTHN1_01830</name>
</gene>
<dbReference type="EMBL" id="LR027517">
    <property type="protein sequence ID" value="VCU54035.1"/>
    <property type="molecule type" value="Genomic_DNA"/>
</dbReference>
<dbReference type="RefSeq" id="WP_124105184.1">
    <property type="nucleotide sequence ID" value="NZ_LR027517.1"/>
</dbReference>
<evidence type="ECO:0000313" key="2">
    <source>
        <dbReference type="Proteomes" id="UP000279841"/>
    </source>
</evidence>
<organism evidence="1 2">
    <name type="scientific">Thermus thermophilus</name>
    <dbReference type="NCBI Taxonomy" id="274"/>
    <lineage>
        <taxon>Bacteria</taxon>
        <taxon>Thermotogati</taxon>
        <taxon>Deinococcota</taxon>
        <taxon>Deinococci</taxon>
        <taxon>Thermales</taxon>
        <taxon>Thermaceae</taxon>
        <taxon>Thermus</taxon>
    </lineage>
</organism>
<proteinExistence type="predicted"/>
<name>A0A3P4ASA1_THETH</name>
<dbReference type="Proteomes" id="UP000279841">
    <property type="component" value="Chromosome"/>
</dbReference>